<dbReference type="Proteomes" id="UP000030746">
    <property type="component" value="Unassembled WGS sequence"/>
</dbReference>
<evidence type="ECO:0000313" key="3">
    <source>
        <dbReference type="Proteomes" id="UP000030746"/>
    </source>
</evidence>
<sequence>MAFVYDRQSLASAENNDDNCDTIDYTNLGPRFKKHLEYAYLRACGADRKKCADALKAVGKAEERIQKRPHTAMPVLENDIGSDGFKSPYATTYKKQYPYKQHQVTIATRPMTTGTSFAPHKPMNHNTHYDEEYARKNPNPNHYYRTGTASGNRSNKPHPSKQFLTWRFPTNLKPPQRDMAREHVTDAKLNDIHRRLCRSTYQSDYLGMPQGYEIVQNDLTNSSLMVKPPHTLDTFQRSTYQQPLQQEILKLSTSRYGTNGRKHIPVYGTIPLTNGNRLLCEKRTTYDRHYNHNTGSPYNVNNLTDNLDSCGIFDENNLETVPPRLLTSGLRKSRSIVPDATPFTSFTPQPVIQYHSVIGSNIRYHSEIGANIRYHSEVGANIRYHSEIGANIRYHSEGGANIRYNSEGGANIRYHSEVGANIRYHSEGGANIRYHSEGGANIRYHSEVRACLRYSEVRACLRYSEVRACLRYSEVRACLRYSEVRACLRYHSEASLKILEPRWISDFDAS</sequence>
<dbReference type="PANTHER" id="PTHR33769">
    <property type="entry name" value="TESTIS-EXPRESSED PROTEIN 26 ISOFORM X3"/>
    <property type="match status" value="1"/>
</dbReference>
<dbReference type="RefSeq" id="XP_009055485.1">
    <property type="nucleotide sequence ID" value="XM_009057237.1"/>
</dbReference>
<dbReference type="OMA" id="RTENTHY"/>
<dbReference type="GO" id="GO:0005737">
    <property type="term" value="C:cytoplasm"/>
    <property type="evidence" value="ECO:0007669"/>
    <property type="project" value="TreeGrafter"/>
</dbReference>
<dbReference type="PANTHER" id="PTHR33769:SF2">
    <property type="entry name" value="TESTIS-EXPRESSED PROTEIN 26"/>
    <property type="match status" value="1"/>
</dbReference>
<dbReference type="STRING" id="225164.V3ZR38"/>
<protein>
    <submittedName>
        <fullName evidence="2">Uncharacterized protein</fullName>
    </submittedName>
</protein>
<name>V3ZR38_LOTGI</name>
<dbReference type="AlphaFoldDB" id="V3ZR38"/>
<dbReference type="GeneID" id="20247717"/>
<dbReference type="OrthoDB" id="5984625at2759"/>
<dbReference type="HOGENOM" id="CLU_534532_0_0_1"/>
<dbReference type="CTD" id="20247717"/>
<dbReference type="KEGG" id="lgi:LOTGIDRAFT_228617"/>
<feature type="region of interest" description="Disordered" evidence="1">
    <location>
        <begin position="139"/>
        <end position="162"/>
    </location>
</feature>
<organism evidence="2 3">
    <name type="scientific">Lottia gigantea</name>
    <name type="common">Giant owl limpet</name>
    <dbReference type="NCBI Taxonomy" id="225164"/>
    <lineage>
        <taxon>Eukaryota</taxon>
        <taxon>Metazoa</taxon>
        <taxon>Spiralia</taxon>
        <taxon>Lophotrochozoa</taxon>
        <taxon>Mollusca</taxon>
        <taxon>Gastropoda</taxon>
        <taxon>Patellogastropoda</taxon>
        <taxon>Lottioidea</taxon>
        <taxon>Lottiidae</taxon>
        <taxon>Lottia</taxon>
    </lineage>
</organism>
<proteinExistence type="predicted"/>
<evidence type="ECO:0000256" key="1">
    <source>
        <dbReference type="SAM" id="MobiDB-lite"/>
    </source>
</evidence>
<keyword evidence="3" id="KW-1185">Reference proteome</keyword>
<reference evidence="2 3" key="1">
    <citation type="journal article" date="2013" name="Nature">
        <title>Insights into bilaterian evolution from three spiralian genomes.</title>
        <authorList>
            <person name="Simakov O."/>
            <person name="Marletaz F."/>
            <person name="Cho S.J."/>
            <person name="Edsinger-Gonzales E."/>
            <person name="Havlak P."/>
            <person name="Hellsten U."/>
            <person name="Kuo D.H."/>
            <person name="Larsson T."/>
            <person name="Lv J."/>
            <person name="Arendt D."/>
            <person name="Savage R."/>
            <person name="Osoegawa K."/>
            <person name="de Jong P."/>
            <person name="Grimwood J."/>
            <person name="Chapman J.A."/>
            <person name="Shapiro H."/>
            <person name="Aerts A."/>
            <person name="Otillar R.P."/>
            <person name="Terry A.Y."/>
            <person name="Boore J.L."/>
            <person name="Grigoriev I.V."/>
            <person name="Lindberg D.R."/>
            <person name="Seaver E.C."/>
            <person name="Weisblat D.A."/>
            <person name="Putnam N.H."/>
            <person name="Rokhsar D.S."/>
        </authorList>
    </citation>
    <scope>NUCLEOTIDE SEQUENCE [LARGE SCALE GENOMIC DNA]</scope>
</reference>
<evidence type="ECO:0000313" key="2">
    <source>
        <dbReference type="EMBL" id="ESO93863.1"/>
    </source>
</evidence>
<dbReference type="InterPro" id="IPR043460">
    <property type="entry name" value="MEDAG/TEX26"/>
</dbReference>
<gene>
    <name evidence="2" type="ORF">LOTGIDRAFT_228617</name>
</gene>
<accession>V3ZR38</accession>
<dbReference type="EMBL" id="KB201890">
    <property type="protein sequence ID" value="ESO93863.1"/>
    <property type="molecule type" value="Genomic_DNA"/>
</dbReference>